<organism evidence="1 2">
    <name type="scientific">Variovorax ginsengisoli</name>
    <dbReference type="NCBI Taxonomy" id="363844"/>
    <lineage>
        <taxon>Bacteria</taxon>
        <taxon>Pseudomonadati</taxon>
        <taxon>Pseudomonadota</taxon>
        <taxon>Betaproteobacteria</taxon>
        <taxon>Burkholderiales</taxon>
        <taxon>Comamonadaceae</taxon>
        <taxon>Variovorax</taxon>
    </lineage>
</organism>
<keyword evidence="2" id="KW-1185">Reference proteome</keyword>
<sequence length="147" mass="16682">MKELRLAWEPENRTPLAAIEDRLRSYRANGIIMLGNGTLLDLTPGEDDEVDARRALNEARFLTDFRTVELKEGGYMVAFHRAVSVFVGADGFAAQRGEVTARLADLCFPGEHFFEPKDAGADSWLVGLYARGKLQRDCYHFHFFKRI</sequence>
<comment type="caution">
    <text evidence="1">The sequence shown here is derived from an EMBL/GenBank/DDBJ whole genome shotgun (WGS) entry which is preliminary data.</text>
</comment>
<protein>
    <submittedName>
        <fullName evidence="1">Uncharacterized protein</fullName>
    </submittedName>
</protein>
<gene>
    <name evidence="1" type="ORF">J2W36_005229</name>
</gene>
<proteinExistence type="predicted"/>
<accession>A0ABT9SF04</accession>
<dbReference type="EMBL" id="JAUSRO010000024">
    <property type="protein sequence ID" value="MDP9902948.1"/>
    <property type="molecule type" value="Genomic_DNA"/>
</dbReference>
<reference evidence="1 2" key="1">
    <citation type="submission" date="2023-07" db="EMBL/GenBank/DDBJ databases">
        <title>Sorghum-associated microbial communities from plants grown in Nebraska, USA.</title>
        <authorList>
            <person name="Schachtman D."/>
        </authorList>
    </citation>
    <scope>NUCLEOTIDE SEQUENCE [LARGE SCALE GENOMIC DNA]</scope>
    <source>
        <strain evidence="1 2">DS1607</strain>
    </source>
</reference>
<evidence type="ECO:0000313" key="2">
    <source>
        <dbReference type="Proteomes" id="UP001226867"/>
    </source>
</evidence>
<dbReference type="Proteomes" id="UP001226867">
    <property type="component" value="Unassembled WGS sequence"/>
</dbReference>
<evidence type="ECO:0000313" key="1">
    <source>
        <dbReference type="EMBL" id="MDP9902948.1"/>
    </source>
</evidence>
<name>A0ABT9SF04_9BURK</name>
<dbReference type="RefSeq" id="WP_307692679.1">
    <property type="nucleotide sequence ID" value="NZ_JAUSRO010000024.1"/>
</dbReference>